<name>A0A7I7ZHC5_9MYCO</name>
<organism evidence="1 2">
    <name type="scientific">Mycolicibacterium phocaicum</name>
    <dbReference type="NCBI Taxonomy" id="319706"/>
    <lineage>
        <taxon>Bacteria</taxon>
        <taxon>Bacillati</taxon>
        <taxon>Actinomycetota</taxon>
        <taxon>Actinomycetes</taxon>
        <taxon>Mycobacteriales</taxon>
        <taxon>Mycobacteriaceae</taxon>
        <taxon>Mycolicibacterium</taxon>
    </lineage>
</organism>
<sequence>MQSAFAQDHDLADSPIDPSWVVDGKPRARSRRWHTSGDSAVEFYIWDCSAGTFDWTFVVEETVHIVAGEVRIGDPETGTWLRAGDSAVFAAGTTYRWHVPDYVRKHATLRTPLPTLLIRVGRVATRVGRRLVSTIPRRGQFVGVSGPRAH</sequence>
<dbReference type="InterPro" id="IPR011051">
    <property type="entry name" value="RmlC_Cupin_sf"/>
</dbReference>
<dbReference type="AlphaFoldDB" id="A0A7I7ZHC5"/>
<reference evidence="1 2" key="1">
    <citation type="submission" date="2018-01" db="EMBL/GenBank/DDBJ databases">
        <title>Comparative genomics of Mycobacterium mucogenicum and Mycobacterium neoaurum clade members emphasizing tRNA and non-coding RNA.</title>
        <authorList>
            <person name="Behra P.R.K."/>
            <person name="Pettersson B.M.F."/>
            <person name="Das S."/>
            <person name="Dasgupta S."/>
            <person name="Kirsebom L.A."/>
        </authorList>
    </citation>
    <scope>NUCLEOTIDE SEQUENCE [LARGE SCALE GENOMIC DNA]</scope>
    <source>
        <strain evidence="1 2">DSM 45104</strain>
    </source>
</reference>
<dbReference type="Pfam" id="PF05899">
    <property type="entry name" value="Cupin_3"/>
    <property type="match status" value="1"/>
</dbReference>
<dbReference type="InterPro" id="IPR014710">
    <property type="entry name" value="RmlC-like_jellyroll"/>
</dbReference>
<proteinExistence type="predicted"/>
<dbReference type="PANTHER" id="PTHR40943:SF1">
    <property type="entry name" value="CYTOPLASMIC PROTEIN"/>
    <property type="match status" value="1"/>
</dbReference>
<protein>
    <submittedName>
        <fullName evidence="1">Uncharacterized protein</fullName>
    </submittedName>
</protein>
<dbReference type="RefSeq" id="WP_138249836.1">
    <property type="nucleotide sequence ID" value="NZ_AP022616.1"/>
</dbReference>
<keyword evidence="2" id="KW-1185">Reference proteome</keyword>
<dbReference type="PANTHER" id="PTHR40943">
    <property type="entry name" value="CYTOPLASMIC PROTEIN-RELATED"/>
    <property type="match status" value="1"/>
</dbReference>
<gene>
    <name evidence="1" type="ORF">C1S79_17300</name>
</gene>
<dbReference type="SUPFAM" id="SSF51182">
    <property type="entry name" value="RmlC-like cupins"/>
    <property type="match status" value="1"/>
</dbReference>
<comment type="caution">
    <text evidence="1">The sequence shown here is derived from an EMBL/GenBank/DDBJ whole genome shotgun (WGS) entry which is preliminary data.</text>
</comment>
<dbReference type="Gene3D" id="2.60.120.10">
    <property type="entry name" value="Jelly Rolls"/>
    <property type="match status" value="1"/>
</dbReference>
<accession>A0A7I7ZHC5</accession>
<evidence type="ECO:0000313" key="2">
    <source>
        <dbReference type="Proteomes" id="UP000309984"/>
    </source>
</evidence>
<dbReference type="EMBL" id="POTM01000044">
    <property type="protein sequence ID" value="TLH65194.1"/>
    <property type="molecule type" value="Genomic_DNA"/>
</dbReference>
<evidence type="ECO:0000313" key="1">
    <source>
        <dbReference type="EMBL" id="TLH65194.1"/>
    </source>
</evidence>
<dbReference type="InterPro" id="IPR008579">
    <property type="entry name" value="UGlyAH_Cupin_dom"/>
</dbReference>
<dbReference type="Proteomes" id="UP000309984">
    <property type="component" value="Unassembled WGS sequence"/>
</dbReference>